<accession>A0A9W7TYE6</accession>
<dbReference type="PANTHER" id="PTHR46796:SF6">
    <property type="entry name" value="ARAC SUBFAMILY"/>
    <property type="match status" value="1"/>
</dbReference>
<reference evidence="6 7" key="1">
    <citation type="submission" date="2018-07" db="EMBL/GenBank/DDBJ databases">
        <title>Genome sequence of Azospirillum sp. ATCC 49961.</title>
        <authorList>
            <person name="Sant'Anna F.H."/>
            <person name="Baldani J.I."/>
            <person name="Zilli J.E."/>
            <person name="Reis V.M."/>
            <person name="Hartmann A."/>
            <person name="Cruz L."/>
            <person name="de Souza E.M."/>
            <person name="de Oliveira Pedrosa F."/>
            <person name="Passaglia L.M.P."/>
        </authorList>
    </citation>
    <scope>NUCLEOTIDE SEQUENCE [LARGE SCALE GENOMIC DNA]</scope>
    <source>
        <strain evidence="6 7">ATCC 49961</strain>
    </source>
</reference>
<keyword evidence="3" id="KW-0804">Transcription</keyword>
<dbReference type="InterPro" id="IPR050204">
    <property type="entry name" value="AraC_XylS_family_regulators"/>
</dbReference>
<proteinExistence type="predicted"/>
<dbReference type="GO" id="GO:0003700">
    <property type="term" value="F:DNA-binding transcription factor activity"/>
    <property type="evidence" value="ECO:0007669"/>
    <property type="project" value="InterPro"/>
</dbReference>
<keyword evidence="2" id="KW-0238">DNA-binding</keyword>
<feature type="region of interest" description="Disordered" evidence="4">
    <location>
        <begin position="1"/>
        <end position="41"/>
    </location>
</feature>
<dbReference type="Proteomes" id="UP000480854">
    <property type="component" value="Unassembled WGS sequence"/>
</dbReference>
<evidence type="ECO:0000313" key="7">
    <source>
        <dbReference type="Proteomes" id="UP000480854"/>
    </source>
</evidence>
<comment type="caution">
    <text evidence="6">The sequence shown here is derived from an EMBL/GenBank/DDBJ whole genome shotgun (WGS) entry which is preliminary data.</text>
</comment>
<dbReference type="InterPro" id="IPR018060">
    <property type="entry name" value="HTH_AraC"/>
</dbReference>
<dbReference type="Gene3D" id="1.10.10.60">
    <property type="entry name" value="Homeodomain-like"/>
    <property type="match status" value="2"/>
</dbReference>
<organism evidence="6 7">
    <name type="scientific">Roseomonas genomospecies 6</name>
    <dbReference type="NCBI Taxonomy" id="214106"/>
    <lineage>
        <taxon>Bacteria</taxon>
        <taxon>Pseudomonadati</taxon>
        <taxon>Pseudomonadota</taxon>
        <taxon>Alphaproteobacteria</taxon>
        <taxon>Acetobacterales</taxon>
        <taxon>Roseomonadaceae</taxon>
        <taxon>Roseomonas</taxon>
    </lineage>
</organism>
<keyword evidence="1" id="KW-0805">Transcription regulation</keyword>
<evidence type="ECO:0000256" key="3">
    <source>
        <dbReference type="ARBA" id="ARBA00023163"/>
    </source>
</evidence>
<dbReference type="PANTHER" id="PTHR46796">
    <property type="entry name" value="HTH-TYPE TRANSCRIPTIONAL ACTIVATOR RHAS-RELATED"/>
    <property type="match status" value="1"/>
</dbReference>
<protein>
    <submittedName>
        <fullName evidence="6">AraC family transcriptional regulator</fullName>
    </submittedName>
</protein>
<gene>
    <name evidence="6" type="ORF">DS843_16330</name>
</gene>
<keyword evidence="7" id="KW-1185">Reference proteome</keyword>
<dbReference type="PROSITE" id="PS00041">
    <property type="entry name" value="HTH_ARAC_FAMILY_1"/>
    <property type="match status" value="1"/>
</dbReference>
<dbReference type="InterPro" id="IPR009057">
    <property type="entry name" value="Homeodomain-like_sf"/>
</dbReference>
<dbReference type="InterPro" id="IPR018062">
    <property type="entry name" value="HTH_AraC-typ_CS"/>
</dbReference>
<dbReference type="GO" id="GO:0043565">
    <property type="term" value="F:sequence-specific DNA binding"/>
    <property type="evidence" value="ECO:0007669"/>
    <property type="project" value="InterPro"/>
</dbReference>
<name>A0A9W7TYE6_9PROT</name>
<feature type="domain" description="HTH araC/xylS-type" evidence="5">
    <location>
        <begin position="233"/>
        <end position="331"/>
    </location>
</feature>
<dbReference type="AlphaFoldDB" id="A0A9W7TYE6"/>
<dbReference type="PROSITE" id="PS01124">
    <property type="entry name" value="HTH_ARAC_FAMILY_2"/>
    <property type="match status" value="1"/>
</dbReference>
<dbReference type="Pfam" id="PF12833">
    <property type="entry name" value="HTH_18"/>
    <property type="match status" value="1"/>
</dbReference>
<dbReference type="SMART" id="SM00342">
    <property type="entry name" value="HTH_ARAC"/>
    <property type="match status" value="1"/>
</dbReference>
<dbReference type="EMBL" id="QOKW01000012">
    <property type="protein sequence ID" value="KAA0679504.1"/>
    <property type="molecule type" value="Genomic_DNA"/>
</dbReference>
<evidence type="ECO:0000313" key="6">
    <source>
        <dbReference type="EMBL" id="KAA0679504.1"/>
    </source>
</evidence>
<dbReference type="PRINTS" id="PR00032">
    <property type="entry name" value="HTHARAC"/>
</dbReference>
<evidence type="ECO:0000259" key="5">
    <source>
        <dbReference type="PROSITE" id="PS01124"/>
    </source>
</evidence>
<evidence type="ECO:0000256" key="1">
    <source>
        <dbReference type="ARBA" id="ARBA00023015"/>
    </source>
</evidence>
<evidence type="ECO:0000256" key="4">
    <source>
        <dbReference type="SAM" id="MobiDB-lite"/>
    </source>
</evidence>
<dbReference type="InterPro" id="IPR020449">
    <property type="entry name" value="Tscrpt_reg_AraC-type_HTH"/>
</dbReference>
<feature type="compositionally biased region" description="Basic and acidic residues" evidence="4">
    <location>
        <begin position="1"/>
        <end position="11"/>
    </location>
</feature>
<dbReference type="SUPFAM" id="SSF46689">
    <property type="entry name" value="Homeodomain-like"/>
    <property type="match status" value="2"/>
</dbReference>
<sequence>MLLSRSADRVSARTAVPDDSLPEAVMSDAASQGVQPIPARKGAKPVSGVTFKLIDPRSISFVASRRWQVPGFTVDLVRPQPFAMQGGQPLATICTPLGPLVGDVAVGSSRKSLQRCNDGDLGFIPGSMPVEGAFHTVPPSMILIGVEDARLTTLTHELFDGRSGSFRYVHGLRPPNFVRLQPVLRGYLESGADWGPLYLESLLTLIAAEALREAWTETPALGERLSLPPAALRRVLDYIEENLAAELSLTDLAAVAGLSPYHFARGFRQDVGEPPHRYVLRRRVAMASGLLAKTNLPVADIATQCGFSSASHFSTFFRKAIGTTPSRFRTDRK</sequence>
<evidence type="ECO:0000256" key="2">
    <source>
        <dbReference type="ARBA" id="ARBA00023125"/>
    </source>
</evidence>